<accession>A0A151J2C7</accession>
<protein>
    <submittedName>
        <fullName evidence="1">Uncharacterized protein</fullName>
    </submittedName>
</protein>
<name>A0A151J2C7_9HYME</name>
<keyword evidence="2" id="KW-1185">Reference proteome</keyword>
<organism evidence="1 2">
    <name type="scientific">Trachymyrmex cornetzi</name>
    <dbReference type="NCBI Taxonomy" id="471704"/>
    <lineage>
        <taxon>Eukaryota</taxon>
        <taxon>Metazoa</taxon>
        <taxon>Ecdysozoa</taxon>
        <taxon>Arthropoda</taxon>
        <taxon>Hexapoda</taxon>
        <taxon>Insecta</taxon>
        <taxon>Pterygota</taxon>
        <taxon>Neoptera</taxon>
        <taxon>Endopterygota</taxon>
        <taxon>Hymenoptera</taxon>
        <taxon>Apocrita</taxon>
        <taxon>Aculeata</taxon>
        <taxon>Formicoidea</taxon>
        <taxon>Formicidae</taxon>
        <taxon>Myrmicinae</taxon>
        <taxon>Trachymyrmex</taxon>
    </lineage>
</organism>
<dbReference type="EMBL" id="KQ980404">
    <property type="protein sequence ID" value="KYN16175.1"/>
    <property type="molecule type" value="Genomic_DNA"/>
</dbReference>
<reference evidence="1 2" key="1">
    <citation type="submission" date="2015-09" db="EMBL/GenBank/DDBJ databases">
        <title>Trachymyrmex cornetzi WGS genome.</title>
        <authorList>
            <person name="Nygaard S."/>
            <person name="Hu H."/>
            <person name="Boomsma J."/>
            <person name="Zhang G."/>
        </authorList>
    </citation>
    <scope>NUCLEOTIDE SEQUENCE [LARGE SCALE GENOMIC DNA]</scope>
    <source>
        <strain evidence="1">Tcor2-1</strain>
        <tissue evidence="1">Whole body</tissue>
    </source>
</reference>
<gene>
    <name evidence="1" type="ORF">ALC57_11528</name>
</gene>
<dbReference type="AlphaFoldDB" id="A0A151J2C7"/>
<evidence type="ECO:0000313" key="2">
    <source>
        <dbReference type="Proteomes" id="UP000078492"/>
    </source>
</evidence>
<dbReference type="Proteomes" id="UP000078492">
    <property type="component" value="Unassembled WGS sequence"/>
</dbReference>
<proteinExistence type="predicted"/>
<sequence length="132" mass="15892">MQYLNKLTSLLNTTKEEIATEMHSKAMFCDVVSLRIKRTARLDNELLLNQARIRSKARARSRQCILFFFSYLITHRYLEWCADKLNYVRLSTIELVGQNEKYLQFTFTKLYLSARVIWRRNNCLKFLNRSRK</sequence>
<evidence type="ECO:0000313" key="1">
    <source>
        <dbReference type="EMBL" id="KYN16175.1"/>
    </source>
</evidence>